<evidence type="ECO:0000313" key="2">
    <source>
        <dbReference type="EMBL" id="BAD62034.1"/>
    </source>
</evidence>
<feature type="compositionally biased region" description="Basic and acidic residues" evidence="1">
    <location>
        <begin position="31"/>
        <end position="40"/>
    </location>
</feature>
<protein>
    <submittedName>
        <fullName evidence="2">Uncharacterized protein</fullName>
    </submittedName>
</protein>
<reference evidence="3" key="2">
    <citation type="journal article" date="2008" name="Nucleic Acids Res.">
        <title>The rice annotation project database (RAP-DB): 2008 update.</title>
        <authorList>
            <consortium name="The rice annotation project (RAP)"/>
        </authorList>
    </citation>
    <scope>GENOME REANNOTATION</scope>
    <source>
        <strain evidence="3">cv. Nipponbare</strain>
    </source>
</reference>
<feature type="region of interest" description="Disordered" evidence="1">
    <location>
        <begin position="1"/>
        <end position="81"/>
    </location>
</feature>
<feature type="compositionally biased region" description="Low complexity" evidence="1">
    <location>
        <begin position="42"/>
        <end position="53"/>
    </location>
</feature>
<proteinExistence type="predicted"/>
<evidence type="ECO:0000256" key="1">
    <source>
        <dbReference type="SAM" id="MobiDB-lite"/>
    </source>
</evidence>
<organism evidence="2 3">
    <name type="scientific">Oryza sativa subsp. japonica</name>
    <name type="common">Rice</name>
    <dbReference type="NCBI Taxonomy" id="39947"/>
    <lineage>
        <taxon>Eukaryota</taxon>
        <taxon>Viridiplantae</taxon>
        <taxon>Streptophyta</taxon>
        <taxon>Embryophyta</taxon>
        <taxon>Tracheophyta</taxon>
        <taxon>Spermatophyta</taxon>
        <taxon>Magnoliopsida</taxon>
        <taxon>Liliopsida</taxon>
        <taxon>Poales</taxon>
        <taxon>Poaceae</taxon>
        <taxon>BOP clade</taxon>
        <taxon>Oryzoideae</taxon>
        <taxon>Oryzeae</taxon>
        <taxon>Oryzinae</taxon>
        <taxon>Oryza</taxon>
        <taxon>Oryza sativa</taxon>
    </lineage>
</organism>
<dbReference type="AlphaFoldDB" id="Q5Z5M0"/>
<reference evidence="3" key="1">
    <citation type="journal article" date="2005" name="Nature">
        <title>The map-based sequence of the rice genome.</title>
        <authorList>
            <consortium name="International rice genome sequencing project (IRGSP)"/>
            <person name="Matsumoto T."/>
            <person name="Wu J."/>
            <person name="Kanamori H."/>
            <person name="Katayose Y."/>
            <person name="Fujisawa M."/>
            <person name="Namiki N."/>
            <person name="Mizuno H."/>
            <person name="Yamamoto K."/>
            <person name="Antonio B.A."/>
            <person name="Baba T."/>
            <person name="Sakata K."/>
            <person name="Nagamura Y."/>
            <person name="Aoki H."/>
            <person name="Arikawa K."/>
            <person name="Arita K."/>
            <person name="Bito T."/>
            <person name="Chiden Y."/>
            <person name="Fujitsuka N."/>
            <person name="Fukunaka R."/>
            <person name="Hamada M."/>
            <person name="Harada C."/>
            <person name="Hayashi A."/>
            <person name="Hijishita S."/>
            <person name="Honda M."/>
            <person name="Hosokawa S."/>
            <person name="Ichikawa Y."/>
            <person name="Idonuma A."/>
            <person name="Iijima M."/>
            <person name="Ikeda M."/>
            <person name="Ikeno M."/>
            <person name="Ito K."/>
            <person name="Ito S."/>
            <person name="Ito T."/>
            <person name="Ito Y."/>
            <person name="Ito Y."/>
            <person name="Iwabuchi A."/>
            <person name="Kamiya K."/>
            <person name="Karasawa W."/>
            <person name="Kurita K."/>
            <person name="Katagiri S."/>
            <person name="Kikuta A."/>
            <person name="Kobayashi H."/>
            <person name="Kobayashi N."/>
            <person name="Machita K."/>
            <person name="Maehara T."/>
            <person name="Masukawa M."/>
            <person name="Mizubayashi T."/>
            <person name="Mukai Y."/>
            <person name="Nagasaki H."/>
            <person name="Nagata Y."/>
            <person name="Naito S."/>
            <person name="Nakashima M."/>
            <person name="Nakama Y."/>
            <person name="Nakamichi Y."/>
            <person name="Nakamura M."/>
            <person name="Meguro A."/>
            <person name="Negishi M."/>
            <person name="Ohta I."/>
            <person name="Ohta T."/>
            <person name="Okamoto M."/>
            <person name="Ono N."/>
            <person name="Saji S."/>
            <person name="Sakaguchi M."/>
            <person name="Sakai K."/>
            <person name="Shibata M."/>
            <person name="Shimokawa T."/>
            <person name="Song J."/>
            <person name="Takazaki Y."/>
            <person name="Terasawa K."/>
            <person name="Tsugane M."/>
            <person name="Tsuji K."/>
            <person name="Ueda S."/>
            <person name="Waki K."/>
            <person name="Yamagata H."/>
            <person name="Yamamoto M."/>
            <person name="Yamamoto S."/>
            <person name="Yamane H."/>
            <person name="Yoshiki S."/>
            <person name="Yoshihara R."/>
            <person name="Yukawa K."/>
            <person name="Zhong H."/>
            <person name="Yano M."/>
            <person name="Yuan Q."/>
            <person name="Ouyang S."/>
            <person name="Liu J."/>
            <person name="Jones K.M."/>
            <person name="Gansberger K."/>
            <person name="Moffat K."/>
            <person name="Hill J."/>
            <person name="Bera J."/>
            <person name="Fadrosh D."/>
            <person name="Jin S."/>
            <person name="Johri S."/>
            <person name="Kim M."/>
            <person name="Overton L."/>
            <person name="Reardon M."/>
            <person name="Tsitrin T."/>
            <person name="Vuong H."/>
            <person name="Weaver B."/>
            <person name="Ciecko A."/>
            <person name="Tallon L."/>
            <person name="Jackson J."/>
            <person name="Pai G."/>
            <person name="Aken S.V."/>
            <person name="Utterback T."/>
            <person name="Reidmuller S."/>
            <person name="Feldblyum T."/>
            <person name="Hsiao J."/>
            <person name="Zismann V."/>
            <person name="Iobst S."/>
            <person name="de Vazeille A.R."/>
            <person name="Buell C.R."/>
            <person name="Ying K."/>
            <person name="Li Y."/>
            <person name="Lu T."/>
            <person name="Huang Y."/>
            <person name="Zhao Q."/>
            <person name="Feng Q."/>
            <person name="Zhang L."/>
            <person name="Zhu J."/>
            <person name="Weng Q."/>
            <person name="Mu J."/>
            <person name="Lu Y."/>
            <person name="Fan D."/>
            <person name="Liu Y."/>
            <person name="Guan J."/>
            <person name="Zhang Y."/>
            <person name="Yu S."/>
            <person name="Liu X."/>
            <person name="Zhang Y."/>
            <person name="Hong G."/>
            <person name="Han B."/>
            <person name="Choisne N."/>
            <person name="Demange N."/>
            <person name="Orjeda G."/>
            <person name="Samain S."/>
            <person name="Cattolico L."/>
            <person name="Pelletier E."/>
            <person name="Couloux A."/>
            <person name="Segurens B."/>
            <person name="Wincker P."/>
            <person name="D'Hont A."/>
            <person name="Scarpelli C."/>
            <person name="Weissenbach J."/>
            <person name="Salanoubat M."/>
            <person name="Quetier F."/>
            <person name="Yu Y."/>
            <person name="Kim H.R."/>
            <person name="Rambo T."/>
            <person name="Currie J."/>
            <person name="Collura K."/>
            <person name="Luo M."/>
            <person name="Yang T."/>
            <person name="Ammiraju J.S.S."/>
            <person name="Engler F."/>
            <person name="Soderlund C."/>
            <person name="Wing R.A."/>
            <person name="Palmer L.E."/>
            <person name="de la Bastide M."/>
            <person name="Spiegel L."/>
            <person name="Nascimento L."/>
            <person name="Zutavern T."/>
            <person name="O'Shaughnessy A."/>
            <person name="Dike S."/>
            <person name="Dedhia N."/>
            <person name="Preston R."/>
            <person name="Balija V."/>
            <person name="McCombie W.R."/>
            <person name="Chow T."/>
            <person name="Chen H."/>
            <person name="Chung M."/>
            <person name="Chen C."/>
            <person name="Shaw J."/>
            <person name="Wu H."/>
            <person name="Hsiao K."/>
            <person name="Chao Y."/>
            <person name="Chu M."/>
            <person name="Cheng C."/>
            <person name="Hour A."/>
            <person name="Lee P."/>
            <person name="Lin S."/>
            <person name="Lin Y."/>
            <person name="Liou J."/>
            <person name="Liu S."/>
            <person name="Hsing Y."/>
            <person name="Raghuvanshi S."/>
            <person name="Mohanty A."/>
            <person name="Bharti A.K."/>
            <person name="Gaur A."/>
            <person name="Gupta V."/>
            <person name="Kumar D."/>
            <person name="Ravi V."/>
            <person name="Vij S."/>
            <person name="Kapur A."/>
            <person name="Khurana P."/>
            <person name="Khurana P."/>
            <person name="Khurana J.P."/>
            <person name="Tyagi A.K."/>
            <person name="Gaikwad K."/>
            <person name="Singh A."/>
            <person name="Dalal V."/>
            <person name="Srivastava S."/>
            <person name="Dixit A."/>
            <person name="Pal A.K."/>
            <person name="Ghazi I.A."/>
            <person name="Yadav M."/>
            <person name="Pandit A."/>
            <person name="Bhargava A."/>
            <person name="Sureshbabu K."/>
            <person name="Batra K."/>
            <person name="Sharma T.R."/>
            <person name="Mohapatra T."/>
            <person name="Singh N.K."/>
            <person name="Messing J."/>
            <person name="Nelson A.B."/>
            <person name="Fuks G."/>
            <person name="Kavchok S."/>
            <person name="Keizer G."/>
            <person name="Linton E."/>
            <person name="Llaca V."/>
            <person name="Song R."/>
            <person name="Tanyolac B."/>
            <person name="Young S."/>
            <person name="Ho-Il K."/>
            <person name="Hahn J.H."/>
            <person name="Sangsakoo G."/>
            <person name="Vanavichit A."/>
            <person name="de Mattos Luiz.A.T."/>
            <person name="Zimmer P.D."/>
            <person name="Malone G."/>
            <person name="Dellagostin O."/>
            <person name="de Oliveira A.C."/>
            <person name="Bevan M."/>
            <person name="Bancroft I."/>
            <person name="Minx P."/>
            <person name="Cordum H."/>
            <person name="Wilson R."/>
            <person name="Cheng Z."/>
            <person name="Jin W."/>
            <person name="Jiang J."/>
            <person name="Leong S.A."/>
            <person name="Iwama H."/>
            <person name="Gojobori T."/>
            <person name="Itoh T."/>
            <person name="Niimura Y."/>
            <person name="Fujii Y."/>
            <person name="Habara T."/>
            <person name="Sakai H."/>
            <person name="Sato Y."/>
            <person name="Wilson G."/>
            <person name="Kumar K."/>
            <person name="McCouch S."/>
            <person name="Juretic N."/>
            <person name="Hoen D."/>
            <person name="Wright S."/>
            <person name="Bruskiewich R."/>
            <person name="Bureau T."/>
            <person name="Miyao A."/>
            <person name="Hirochika H."/>
            <person name="Nishikawa T."/>
            <person name="Kadowaki K."/>
            <person name="Sugiura M."/>
            <person name="Burr B."/>
            <person name="Sasaki T."/>
        </authorList>
    </citation>
    <scope>NUCLEOTIDE SEQUENCE [LARGE SCALE GENOMIC DNA]</scope>
    <source>
        <strain evidence="3">cv. Nipponbare</strain>
    </source>
</reference>
<accession>Q5Z5M0</accession>
<sequence>MRGASAWAAVAWGQREGRKGGGSLPSAGSRRGGDRGDRRSFGSRGRGLPSAGSRRGGGWAAAPERAGRAAAVGLKSVTNRD</sequence>
<name>Q5Z5M0_ORYSJ</name>
<feature type="compositionally biased region" description="Low complexity" evidence="1">
    <location>
        <begin position="60"/>
        <end position="71"/>
    </location>
</feature>
<gene>
    <name evidence="2" type="primary">B1077E08.31</name>
</gene>
<dbReference type="Proteomes" id="UP000000763">
    <property type="component" value="Chromosome 6"/>
</dbReference>
<evidence type="ECO:0000313" key="3">
    <source>
        <dbReference type="Proteomes" id="UP000000763"/>
    </source>
</evidence>
<dbReference type="EMBL" id="AP005646">
    <property type="protein sequence ID" value="BAD62034.1"/>
    <property type="molecule type" value="Genomic_DNA"/>
</dbReference>